<evidence type="ECO:0000256" key="1">
    <source>
        <dbReference type="SAM" id="MobiDB-lite"/>
    </source>
</evidence>
<evidence type="ECO:0000313" key="3">
    <source>
        <dbReference type="Proteomes" id="UP000759537"/>
    </source>
</evidence>
<proteinExistence type="predicted"/>
<comment type="caution">
    <text evidence="2">The sequence shown here is derived from an EMBL/GenBank/DDBJ whole genome shotgun (WGS) entry which is preliminary data.</text>
</comment>
<reference evidence="2" key="2">
    <citation type="journal article" date="2020" name="Nat. Commun.">
        <title>Large-scale genome sequencing of mycorrhizal fungi provides insights into the early evolution of symbiotic traits.</title>
        <authorList>
            <person name="Miyauchi S."/>
            <person name="Kiss E."/>
            <person name="Kuo A."/>
            <person name="Drula E."/>
            <person name="Kohler A."/>
            <person name="Sanchez-Garcia M."/>
            <person name="Morin E."/>
            <person name="Andreopoulos B."/>
            <person name="Barry K.W."/>
            <person name="Bonito G."/>
            <person name="Buee M."/>
            <person name="Carver A."/>
            <person name="Chen C."/>
            <person name="Cichocki N."/>
            <person name="Clum A."/>
            <person name="Culley D."/>
            <person name="Crous P.W."/>
            <person name="Fauchery L."/>
            <person name="Girlanda M."/>
            <person name="Hayes R.D."/>
            <person name="Keri Z."/>
            <person name="LaButti K."/>
            <person name="Lipzen A."/>
            <person name="Lombard V."/>
            <person name="Magnuson J."/>
            <person name="Maillard F."/>
            <person name="Murat C."/>
            <person name="Nolan M."/>
            <person name="Ohm R.A."/>
            <person name="Pangilinan J."/>
            <person name="Pereira M.F."/>
            <person name="Perotto S."/>
            <person name="Peter M."/>
            <person name="Pfister S."/>
            <person name="Riley R."/>
            <person name="Sitrit Y."/>
            <person name="Stielow J.B."/>
            <person name="Szollosi G."/>
            <person name="Zifcakova L."/>
            <person name="Stursova M."/>
            <person name="Spatafora J.W."/>
            <person name="Tedersoo L."/>
            <person name="Vaario L.M."/>
            <person name="Yamada A."/>
            <person name="Yan M."/>
            <person name="Wang P."/>
            <person name="Xu J."/>
            <person name="Bruns T."/>
            <person name="Baldrian P."/>
            <person name="Vilgalys R."/>
            <person name="Dunand C."/>
            <person name="Henrissat B."/>
            <person name="Grigoriev I.V."/>
            <person name="Hibbett D."/>
            <person name="Nagy L.G."/>
            <person name="Martin F.M."/>
        </authorList>
    </citation>
    <scope>NUCLEOTIDE SEQUENCE</scope>
    <source>
        <strain evidence="2">Prilba</strain>
    </source>
</reference>
<keyword evidence="3" id="KW-1185">Reference proteome</keyword>
<protein>
    <submittedName>
        <fullName evidence="2">Uncharacterized protein</fullName>
    </submittedName>
</protein>
<dbReference type="Proteomes" id="UP000759537">
    <property type="component" value="Unassembled WGS sequence"/>
</dbReference>
<reference evidence="2" key="1">
    <citation type="submission" date="2019-10" db="EMBL/GenBank/DDBJ databases">
        <authorList>
            <consortium name="DOE Joint Genome Institute"/>
            <person name="Kuo A."/>
            <person name="Miyauchi S."/>
            <person name="Kiss E."/>
            <person name="Drula E."/>
            <person name="Kohler A."/>
            <person name="Sanchez-Garcia M."/>
            <person name="Andreopoulos B."/>
            <person name="Barry K.W."/>
            <person name="Bonito G."/>
            <person name="Buee M."/>
            <person name="Carver A."/>
            <person name="Chen C."/>
            <person name="Cichocki N."/>
            <person name="Clum A."/>
            <person name="Culley D."/>
            <person name="Crous P.W."/>
            <person name="Fauchery L."/>
            <person name="Girlanda M."/>
            <person name="Hayes R."/>
            <person name="Keri Z."/>
            <person name="LaButti K."/>
            <person name="Lipzen A."/>
            <person name="Lombard V."/>
            <person name="Magnuson J."/>
            <person name="Maillard F."/>
            <person name="Morin E."/>
            <person name="Murat C."/>
            <person name="Nolan M."/>
            <person name="Ohm R."/>
            <person name="Pangilinan J."/>
            <person name="Pereira M."/>
            <person name="Perotto S."/>
            <person name="Peter M."/>
            <person name="Riley R."/>
            <person name="Sitrit Y."/>
            <person name="Stielow B."/>
            <person name="Szollosi G."/>
            <person name="Zifcakova L."/>
            <person name="Stursova M."/>
            <person name="Spatafora J.W."/>
            <person name="Tedersoo L."/>
            <person name="Vaario L.-M."/>
            <person name="Yamada A."/>
            <person name="Yan M."/>
            <person name="Wang P."/>
            <person name="Xu J."/>
            <person name="Bruns T."/>
            <person name="Baldrian P."/>
            <person name="Vilgalys R."/>
            <person name="Henrissat B."/>
            <person name="Grigoriev I.V."/>
            <person name="Hibbett D."/>
            <person name="Nagy L.G."/>
            <person name="Martin F.M."/>
        </authorList>
    </citation>
    <scope>NUCLEOTIDE SEQUENCE</scope>
    <source>
        <strain evidence="2">Prilba</strain>
    </source>
</reference>
<name>A0A9P5MM19_9AGAM</name>
<dbReference type="AlphaFoldDB" id="A0A9P5MM19"/>
<organism evidence="2 3">
    <name type="scientific">Russula ochroleuca</name>
    <dbReference type="NCBI Taxonomy" id="152965"/>
    <lineage>
        <taxon>Eukaryota</taxon>
        <taxon>Fungi</taxon>
        <taxon>Dikarya</taxon>
        <taxon>Basidiomycota</taxon>
        <taxon>Agaricomycotina</taxon>
        <taxon>Agaricomycetes</taxon>
        <taxon>Russulales</taxon>
        <taxon>Russulaceae</taxon>
        <taxon>Russula</taxon>
    </lineage>
</organism>
<sequence>MDKTTPTPPNLNAVISRPATPQHVLNNNLLQSTPSNNSSAYTAEHLTSALPSTFANIEKHENCTVEILLNSMLSICLPEENKHSAPADLLGRCLNAVLPICNGNVNVRSHLKEFTSCQRHPVERYRSDETVRYGPFVYAFNHALQALREIDVPLRPLCNDRLLFHKKDPEHIAEEHNGHRSRHKPSPKPNIIIVSLDATRNAFKLSEGDDSASWADFALKTSASSPKKRFEWKDFFSAVELEQIKPELPPPSEKYFVKTAKIIPPQPIPISLHETLYEDLRTQPSKDAMPKPPKSDEP</sequence>
<gene>
    <name evidence="2" type="ORF">DFH94DRAFT_106436</name>
</gene>
<feature type="region of interest" description="Disordered" evidence="1">
    <location>
        <begin position="279"/>
        <end position="298"/>
    </location>
</feature>
<accession>A0A9P5MM19</accession>
<dbReference type="OrthoDB" id="5569250at2759"/>
<evidence type="ECO:0000313" key="2">
    <source>
        <dbReference type="EMBL" id="KAF8460883.1"/>
    </source>
</evidence>
<dbReference type="EMBL" id="WHVB01000148">
    <property type="protein sequence ID" value="KAF8460883.1"/>
    <property type="molecule type" value="Genomic_DNA"/>
</dbReference>